<feature type="region of interest" description="Disordered" evidence="12">
    <location>
        <begin position="167"/>
        <end position="192"/>
    </location>
</feature>
<evidence type="ECO:0000256" key="2">
    <source>
        <dbReference type="ARBA" id="ARBA00022723"/>
    </source>
</evidence>
<feature type="binding site" evidence="11">
    <location>
        <position position="6"/>
    </location>
    <ligand>
        <name>Zn(2+)</name>
        <dbReference type="ChEBI" id="CHEBI:29105"/>
    </ligand>
</feature>
<dbReference type="FunFam" id="3.30.160.60:FF:000303">
    <property type="entry name" value="Zinc finger protein 41"/>
    <property type="match status" value="1"/>
</dbReference>
<evidence type="ECO:0000256" key="10">
    <source>
        <dbReference type="PROSITE-ProRule" id="PRU00042"/>
    </source>
</evidence>
<comment type="subcellular location">
    <subcellularLocation>
        <location evidence="1">Nucleus</location>
    </subcellularLocation>
</comment>
<dbReference type="OrthoDB" id="427030at2759"/>
<evidence type="ECO:0000256" key="5">
    <source>
        <dbReference type="ARBA" id="ARBA00022833"/>
    </source>
</evidence>
<dbReference type="GO" id="GO:0000978">
    <property type="term" value="F:RNA polymerase II cis-regulatory region sequence-specific DNA binding"/>
    <property type="evidence" value="ECO:0007669"/>
    <property type="project" value="TreeGrafter"/>
</dbReference>
<keyword evidence="3" id="KW-0677">Repeat</keyword>
<dbReference type="SUPFAM" id="SSF57667">
    <property type="entry name" value="beta-beta-alpha zinc fingers"/>
    <property type="match status" value="3"/>
</dbReference>
<evidence type="ECO:0000256" key="4">
    <source>
        <dbReference type="ARBA" id="ARBA00022771"/>
    </source>
</evidence>
<dbReference type="Gene3D" id="3.30.160.60">
    <property type="entry name" value="Classic Zinc Finger"/>
    <property type="match status" value="5"/>
</dbReference>
<keyword evidence="5 11" id="KW-0862">Zinc</keyword>
<evidence type="ECO:0000313" key="15">
    <source>
        <dbReference type="Proteomes" id="UP000515160"/>
    </source>
</evidence>
<evidence type="ECO:0000256" key="1">
    <source>
        <dbReference type="ARBA" id="ARBA00004123"/>
    </source>
</evidence>
<dbReference type="PROSITE" id="PS00028">
    <property type="entry name" value="ZINC_FINGER_C2H2_1"/>
    <property type="match status" value="5"/>
</dbReference>
<keyword evidence="6" id="KW-0805">Transcription regulation</keyword>
<feature type="domain" description="C2H2-type" evidence="13">
    <location>
        <begin position="318"/>
        <end position="342"/>
    </location>
</feature>
<feature type="binding site" evidence="11">
    <location>
        <position position="52"/>
    </location>
    <ligand>
        <name>Zn(2+)</name>
        <dbReference type="ChEBI" id="CHEBI:29105"/>
    </ligand>
</feature>
<dbReference type="FunFam" id="3.30.160.60:FF:000690">
    <property type="entry name" value="Zinc finger protein 354C"/>
    <property type="match status" value="1"/>
</dbReference>
<feature type="domain" description="C2H2-type" evidence="13">
    <location>
        <begin position="262"/>
        <end position="289"/>
    </location>
</feature>
<dbReference type="Proteomes" id="UP000515160">
    <property type="component" value="Chromosome 2R"/>
</dbReference>
<evidence type="ECO:0000256" key="12">
    <source>
        <dbReference type="SAM" id="MobiDB-lite"/>
    </source>
</evidence>
<feature type="domain" description="C2H2-type" evidence="13">
    <location>
        <begin position="234"/>
        <end position="261"/>
    </location>
</feature>
<name>A0A9C6TDM7_DROAB</name>
<evidence type="ECO:0000259" key="14">
    <source>
        <dbReference type="PROSITE" id="PS51915"/>
    </source>
</evidence>
<proteinExistence type="predicted"/>
<dbReference type="Pfam" id="PF07776">
    <property type="entry name" value="zf-AD"/>
    <property type="match status" value="1"/>
</dbReference>
<sequence length="356" mass="41634">MLLRMCRICGKSNVCDKSKNLFEPSNRKLLGHIQMLTGLRLSALENAPISICFCCQADLKLSMAFRRLCIKTQKKWHPSIEVNEDSSLSEQESLRKSPVPKIPQKCNELYLDSDSDEEPQQTVQVLIRETRIHKHLINDETAQEHDHLDLNWMQVHKDIETYDIDDNEDIEDDDSDEKHIPNQQNIEHSTQPHQKLLKANQETAIYICELCGTHVKTKASFERHIRKHTGERPFGCEKCEARFLTAAELRSHGLTHTGDRPYPCRYCDRRYVSYMGRLKHERLHTNERPFVCTECGKAFTNAYILKNHMLVHTGERLFRCELCDRSFQRKTHLTTHFRSNTHKLNVDKRQDALEIS</sequence>
<evidence type="ECO:0000259" key="13">
    <source>
        <dbReference type="PROSITE" id="PS50157"/>
    </source>
</evidence>
<dbReference type="SMART" id="SM00355">
    <property type="entry name" value="ZnF_C2H2"/>
    <property type="match status" value="5"/>
</dbReference>
<dbReference type="AlphaFoldDB" id="A0A9C6TDM7"/>
<keyword evidence="2 11" id="KW-0479">Metal-binding</keyword>
<reference evidence="16" key="1">
    <citation type="submission" date="2025-08" db="UniProtKB">
        <authorList>
            <consortium name="RefSeq"/>
        </authorList>
    </citation>
    <scope>IDENTIFICATION</scope>
    <source>
        <strain evidence="16">15112-1751.03</strain>
        <tissue evidence="16">Whole Adult</tissue>
    </source>
</reference>
<dbReference type="GO" id="GO:0005634">
    <property type="term" value="C:nucleus"/>
    <property type="evidence" value="ECO:0007669"/>
    <property type="project" value="UniProtKB-SubCell"/>
</dbReference>
<dbReference type="GO" id="GO:0000981">
    <property type="term" value="F:DNA-binding transcription factor activity, RNA polymerase II-specific"/>
    <property type="evidence" value="ECO:0007669"/>
    <property type="project" value="TreeGrafter"/>
</dbReference>
<dbReference type="InterPro" id="IPR013087">
    <property type="entry name" value="Znf_C2H2_type"/>
</dbReference>
<dbReference type="Pfam" id="PF12874">
    <property type="entry name" value="zf-met"/>
    <property type="match status" value="1"/>
</dbReference>
<dbReference type="FunFam" id="3.30.160.60:FF:000446">
    <property type="entry name" value="Zinc finger protein"/>
    <property type="match status" value="1"/>
</dbReference>
<dbReference type="InterPro" id="IPR036236">
    <property type="entry name" value="Znf_C2H2_sf"/>
</dbReference>
<feature type="domain" description="C2H2-type" evidence="13">
    <location>
        <begin position="290"/>
        <end position="317"/>
    </location>
</feature>
<dbReference type="PANTHER" id="PTHR46105:SF5">
    <property type="entry name" value="ZINC FINGER AND BTB DOMAIN-CONTAINING PROTEIN 44 ISOFORM X1"/>
    <property type="match status" value="1"/>
</dbReference>
<gene>
    <name evidence="16" type="primary">LOC127566192</name>
</gene>
<dbReference type="PROSITE" id="PS51915">
    <property type="entry name" value="ZAD"/>
    <property type="match status" value="1"/>
</dbReference>
<dbReference type="Pfam" id="PF00096">
    <property type="entry name" value="zf-C2H2"/>
    <property type="match status" value="2"/>
</dbReference>
<evidence type="ECO:0000256" key="7">
    <source>
        <dbReference type="ARBA" id="ARBA00023125"/>
    </source>
</evidence>
<dbReference type="RefSeq" id="XP_051864023.1">
    <property type="nucleotide sequence ID" value="XM_052008063.1"/>
</dbReference>
<evidence type="ECO:0000313" key="16">
    <source>
        <dbReference type="RefSeq" id="XP_051864023.1"/>
    </source>
</evidence>
<dbReference type="GO" id="GO:0008270">
    <property type="term" value="F:zinc ion binding"/>
    <property type="evidence" value="ECO:0007669"/>
    <property type="project" value="UniProtKB-UniRule"/>
</dbReference>
<accession>A0A9C6TDM7</accession>
<feature type="compositionally biased region" description="Polar residues" evidence="12">
    <location>
        <begin position="181"/>
        <end position="192"/>
    </location>
</feature>
<feature type="domain" description="ZAD" evidence="14">
    <location>
        <begin position="4"/>
        <end position="79"/>
    </location>
</feature>
<evidence type="ECO:0000256" key="3">
    <source>
        <dbReference type="ARBA" id="ARBA00022737"/>
    </source>
</evidence>
<dbReference type="GeneID" id="127566192"/>
<dbReference type="InterPro" id="IPR012934">
    <property type="entry name" value="Znf_AD"/>
</dbReference>
<dbReference type="GO" id="GO:0003682">
    <property type="term" value="F:chromatin binding"/>
    <property type="evidence" value="ECO:0007669"/>
    <property type="project" value="UniProtKB-ARBA"/>
</dbReference>
<feature type="domain" description="C2H2-type" evidence="13">
    <location>
        <begin position="206"/>
        <end position="233"/>
    </location>
</feature>
<dbReference type="PROSITE" id="PS50157">
    <property type="entry name" value="ZINC_FINGER_C2H2_2"/>
    <property type="match status" value="5"/>
</dbReference>
<dbReference type="SUPFAM" id="SSF57716">
    <property type="entry name" value="Glucocorticoid receptor-like (DNA-binding domain)"/>
    <property type="match status" value="1"/>
</dbReference>
<evidence type="ECO:0000256" key="6">
    <source>
        <dbReference type="ARBA" id="ARBA00023015"/>
    </source>
</evidence>
<keyword evidence="4 10" id="KW-0863">Zinc-finger</keyword>
<dbReference type="GO" id="GO:0000785">
    <property type="term" value="C:chromatin"/>
    <property type="evidence" value="ECO:0007669"/>
    <property type="project" value="UniProtKB-ARBA"/>
</dbReference>
<feature type="binding site" evidence="11">
    <location>
        <position position="9"/>
    </location>
    <ligand>
        <name>Zn(2+)</name>
        <dbReference type="ChEBI" id="CHEBI:29105"/>
    </ligand>
</feature>
<evidence type="ECO:0000256" key="11">
    <source>
        <dbReference type="PROSITE-ProRule" id="PRU01263"/>
    </source>
</evidence>
<dbReference type="InterPro" id="IPR050457">
    <property type="entry name" value="ZnFinger_BTB_dom_contain"/>
</dbReference>
<keyword evidence="15" id="KW-1185">Reference proteome</keyword>
<keyword evidence="7" id="KW-0238">DNA-binding</keyword>
<dbReference type="PANTHER" id="PTHR46105">
    <property type="entry name" value="AGAP004733-PA"/>
    <property type="match status" value="1"/>
</dbReference>
<keyword evidence="9" id="KW-0539">Nucleus</keyword>
<feature type="binding site" evidence="11">
    <location>
        <position position="55"/>
    </location>
    <ligand>
        <name>Zn(2+)</name>
        <dbReference type="ChEBI" id="CHEBI:29105"/>
    </ligand>
</feature>
<evidence type="ECO:0000256" key="9">
    <source>
        <dbReference type="ARBA" id="ARBA00023242"/>
    </source>
</evidence>
<organism evidence="15 16">
    <name type="scientific">Drosophila albomicans</name>
    <name type="common">Fruit fly</name>
    <dbReference type="NCBI Taxonomy" id="7291"/>
    <lineage>
        <taxon>Eukaryota</taxon>
        <taxon>Metazoa</taxon>
        <taxon>Ecdysozoa</taxon>
        <taxon>Arthropoda</taxon>
        <taxon>Hexapoda</taxon>
        <taxon>Insecta</taxon>
        <taxon>Pterygota</taxon>
        <taxon>Neoptera</taxon>
        <taxon>Endopterygota</taxon>
        <taxon>Diptera</taxon>
        <taxon>Brachycera</taxon>
        <taxon>Muscomorpha</taxon>
        <taxon>Ephydroidea</taxon>
        <taxon>Drosophilidae</taxon>
        <taxon>Drosophila</taxon>
    </lineage>
</organism>
<dbReference type="SMART" id="SM00868">
    <property type="entry name" value="zf-AD"/>
    <property type="match status" value="1"/>
</dbReference>
<dbReference type="GO" id="GO:0040029">
    <property type="term" value="P:epigenetic regulation of gene expression"/>
    <property type="evidence" value="ECO:0007669"/>
    <property type="project" value="UniProtKB-ARBA"/>
</dbReference>
<evidence type="ECO:0000256" key="8">
    <source>
        <dbReference type="ARBA" id="ARBA00023163"/>
    </source>
</evidence>
<keyword evidence="8" id="KW-0804">Transcription</keyword>
<protein>
    <submittedName>
        <fullName evidence="16">Transcription factor Ouib isoform X1</fullName>
    </submittedName>
</protein>